<name>A0AAN8ETG9_TRICO</name>
<gene>
    <name evidence="5" type="ORF">GCK32_009082</name>
</gene>
<keyword evidence="3" id="KW-0472">Membrane</keyword>
<evidence type="ECO:0000256" key="2">
    <source>
        <dbReference type="SAM" id="MobiDB-lite"/>
    </source>
</evidence>
<dbReference type="GO" id="GO:0042302">
    <property type="term" value="F:structural constituent of cuticle"/>
    <property type="evidence" value="ECO:0007669"/>
    <property type="project" value="InterPro"/>
</dbReference>
<dbReference type="Proteomes" id="UP001331761">
    <property type="component" value="Unassembled WGS sequence"/>
</dbReference>
<keyword evidence="3" id="KW-0812">Transmembrane</keyword>
<dbReference type="EMBL" id="WIXE01024342">
    <property type="protein sequence ID" value="KAK5965692.1"/>
    <property type="molecule type" value="Genomic_DNA"/>
</dbReference>
<proteinExistence type="predicted"/>
<feature type="compositionally biased region" description="Low complexity" evidence="2">
    <location>
        <begin position="161"/>
        <end position="173"/>
    </location>
</feature>
<dbReference type="Pfam" id="PF01484">
    <property type="entry name" value="Col_cuticle_N"/>
    <property type="match status" value="1"/>
</dbReference>
<accession>A0AAN8ETG9</accession>
<feature type="compositionally biased region" description="Pro residues" evidence="2">
    <location>
        <begin position="223"/>
        <end position="236"/>
    </location>
</feature>
<dbReference type="PANTHER" id="PTHR24637:SF252">
    <property type="entry name" value="NEMATODE CUTICLE COLLAGEN N-TERMINAL DOMAIN-CONTAINING PROTEIN"/>
    <property type="match status" value="1"/>
</dbReference>
<feature type="domain" description="Nematode cuticle collagen N-terminal" evidence="4">
    <location>
        <begin position="13"/>
        <end position="63"/>
    </location>
</feature>
<dbReference type="GO" id="GO:0005581">
    <property type="term" value="C:collagen trimer"/>
    <property type="evidence" value="ECO:0007669"/>
    <property type="project" value="UniProtKB-KW"/>
</dbReference>
<keyword evidence="6" id="KW-1185">Reference proteome</keyword>
<keyword evidence="5" id="KW-0176">Collagen</keyword>
<reference evidence="5 6" key="1">
    <citation type="submission" date="2019-10" db="EMBL/GenBank/DDBJ databases">
        <title>Assembly and Annotation for the nematode Trichostrongylus colubriformis.</title>
        <authorList>
            <person name="Martin J."/>
        </authorList>
    </citation>
    <scope>NUCLEOTIDE SEQUENCE [LARGE SCALE GENOMIC DNA]</scope>
    <source>
        <strain evidence="5">G859</strain>
        <tissue evidence="5">Whole worm</tissue>
    </source>
</reference>
<evidence type="ECO:0000313" key="5">
    <source>
        <dbReference type="EMBL" id="KAK5965692.1"/>
    </source>
</evidence>
<sequence length="347" mass="36110">MIKRIRKQVNIATGLAIALSVGMVAICGIATSLICNDMNELYNISMEEMKVFKALTDDAWKEVVAMNIPVEVKRTFDDVVAKREKRHDEPPSQCKCSFNPQCPPGPPGLPGFKGEDGVPGEPGYPGPDGYGYGAAPVAFTMDIYKTCIKCPAGPPGPRGPCGLPGVPGVTGLPGLPGPRGRGVGKPGEPGPPGDRGTPGPNGPVGPPGQAGRGGTTYLRRPGPRGPPGEMGPPGSPGKPGVAEEGPDGLPGPPGEQGRPGMPGPMGKPGSPGSRGFPGRDAEYCPCPPRGIYRAVNVNDGYEEDTVSGDEPIVHPSSAQTFEHRRRIGFPEVYETPPGVARRRLRLI</sequence>
<feature type="region of interest" description="Disordered" evidence="2">
    <location>
        <begin position="105"/>
        <end position="125"/>
    </location>
</feature>
<protein>
    <submittedName>
        <fullName evidence="5">Nematode cuticle collagen N-terminal domain and Collagen triple helix repeat-containing protein</fullName>
    </submittedName>
</protein>
<dbReference type="AlphaFoldDB" id="A0AAN8ETG9"/>
<organism evidence="5 6">
    <name type="scientific">Trichostrongylus colubriformis</name>
    <name type="common">Black scour worm</name>
    <dbReference type="NCBI Taxonomy" id="6319"/>
    <lineage>
        <taxon>Eukaryota</taxon>
        <taxon>Metazoa</taxon>
        <taxon>Ecdysozoa</taxon>
        <taxon>Nematoda</taxon>
        <taxon>Chromadorea</taxon>
        <taxon>Rhabditida</taxon>
        <taxon>Rhabditina</taxon>
        <taxon>Rhabditomorpha</taxon>
        <taxon>Strongyloidea</taxon>
        <taxon>Trichostrongylidae</taxon>
        <taxon>Trichostrongylus</taxon>
    </lineage>
</organism>
<evidence type="ECO:0000313" key="6">
    <source>
        <dbReference type="Proteomes" id="UP001331761"/>
    </source>
</evidence>
<dbReference type="PANTHER" id="PTHR24637">
    <property type="entry name" value="COLLAGEN"/>
    <property type="match status" value="1"/>
</dbReference>
<keyword evidence="3" id="KW-1133">Transmembrane helix</keyword>
<evidence type="ECO:0000256" key="3">
    <source>
        <dbReference type="SAM" id="Phobius"/>
    </source>
</evidence>
<comment type="caution">
    <text evidence="5">The sequence shown here is derived from an EMBL/GenBank/DDBJ whole genome shotgun (WGS) entry which is preliminary data.</text>
</comment>
<feature type="compositionally biased region" description="Low complexity" evidence="2">
    <location>
        <begin position="267"/>
        <end position="276"/>
    </location>
</feature>
<keyword evidence="1" id="KW-0677">Repeat</keyword>
<feature type="compositionally biased region" description="Gly residues" evidence="2">
    <location>
        <begin position="177"/>
        <end position="187"/>
    </location>
</feature>
<evidence type="ECO:0000256" key="1">
    <source>
        <dbReference type="ARBA" id="ARBA00022737"/>
    </source>
</evidence>
<feature type="region of interest" description="Disordered" evidence="2">
    <location>
        <begin position="161"/>
        <end position="280"/>
    </location>
</feature>
<feature type="transmembrane region" description="Helical" evidence="3">
    <location>
        <begin position="12"/>
        <end position="34"/>
    </location>
</feature>
<evidence type="ECO:0000259" key="4">
    <source>
        <dbReference type="SMART" id="SM01088"/>
    </source>
</evidence>
<dbReference type="SMART" id="SM01088">
    <property type="entry name" value="Col_cuticle_N"/>
    <property type="match status" value="1"/>
</dbReference>
<dbReference type="InterPro" id="IPR002486">
    <property type="entry name" value="Col_cuticle_N"/>
</dbReference>